<dbReference type="RefSeq" id="WP_249914331.1">
    <property type="nucleotide sequence ID" value="NZ_JAMGBB010000001.1"/>
</dbReference>
<dbReference type="SUPFAM" id="SSF47240">
    <property type="entry name" value="Ferritin-like"/>
    <property type="match status" value="1"/>
</dbReference>
<dbReference type="EMBL" id="JAMGBB010000001">
    <property type="protein sequence ID" value="MCL6739865.1"/>
    <property type="molecule type" value="Genomic_DNA"/>
</dbReference>
<organism evidence="1 2">
    <name type="scientific">Sphingomonas brevis</name>
    <dbReference type="NCBI Taxonomy" id="2908206"/>
    <lineage>
        <taxon>Bacteria</taxon>
        <taxon>Pseudomonadati</taxon>
        <taxon>Pseudomonadota</taxon>
        <taxon>Alphaproteobacteria</taxon>
        <taxon>Sphingomonadales</taxon>
        <taxon>Sphingomonadaceae</taxon>
        <taxon>Sphingomonas</taxon>
    </lineage>
</organism>
<dbReference type="Proteomes" id="UP001165383">
    <property type="component" value="Unassembled WGS sequence"/>
</dbReference>
<dbReference type="InterPro" id="IPR009078">
    <property type="entry name" value="Ferritin-like_SF"/>
</dbReference>
<accession>A0ABT0S6T4</accession>
<gene>
    <name evidence="1" type="ORF">LZ518_01760</name>
</gene>
<comment type="caution">
    <text evidence="1">The sequence shown here is derived from an EMBL/GenBank/DDBJ whole genome shotgun (WGS) entry which is preliminary data.</text>
</comment>
<sequence>MFHDFQYPTILAASNRAAWQIDDVIGPDATLDFSKPFMPENLARTDRLYMLSAKERLTLNHIRAHEYLSLFGLVEEFILPFVLDHVRADLPDNDDVRVRALLQFAAEEAKHIQLFRRFHQAFTQGFGSDCSMIGPPEAVAEFVLGNDPLSIALFVLMIEWMTQSHYVDSVRGETELDPLFANLLRCHWIEESQHAKLDTLMVEALAAGKTEAELHQAVDGFMAIVGFFDLGCRQQAKFNLDALEAKIGPRPSEADRLELIELQHQALRWTYLGSGLVHKEFRKALGALSLNQLARIDELAPKFS</sequence>
<keyword evidence="2" id="KW-1185">Reference proteome</keyword>
<proteinExistence type="predicted"/>
<dbReference type="Gene3D" id="1.10.620.20">
    <property type="entry name" value="Ribonucleotide Reductase, subunit A"/>
    <property type="match status" value="1"/>
</dbReference>
<reference evidence="1" key="1">
    <citation type="submission" date="2022-05" db="EMBL/GenBank/DDBJ databases">
        <authorList>
            <person name="Jo J.-H."/>
            <person name="Im W.-T."/>
        </authorList>
    </citation>
    <scope>NUCLEOTIDE SEQUENCE</scope>
    <source>
        <strain evidence="1">RB56-2</strain>
    </source>
</reference>
<evidence type="ECO:0000313" key="2">
    <source>
        <dbReference type="Proteomes" id="UP001165383"/>
    </source>
</evidence>
<dbReference type="InterPro" id="IPR012348">
    <property type="entry name" value="RNR-like"/>
</dbReference>
<evidence type="ECO:0000313" key="1">
    <source>
        <dbReference type="EMBL" id="MCL6739865.1"/>
    </source>
</evidence>
<name>A0ABT0S6T4_9SPHN</name>
<protein>
    <submittedName>
        <fullName evidence="1">Diiron oxygenase</fullName>
    </submittedName>
</protein>